<dbReference type="EMBL" id="FNNJ01000002">
    <property type="protein sequence ID" value="SDW92465.1"/>
    <property type="molecule type" value="Genomic_DNA"/>
</dbReference>
<protein>
    <submittedName>
        <fullName evidence="5">Por secretion system C-terminal sorting domain-containing protein</fullName>
    </submittedName>
</protein>
<dbReference type="InterPro" id="IPR000917">
    <property type="entry name" value="Sulfatase_N"/>
</dbReference>
<dbReference type="SUPFAM" id="SSF141072">
    <property type="entry name" value="CalX-like"/>
    <property type="match status" value="1"/>
</dbReference>
<reference evidence="5 6" key="1">
    <citation type="submission" date="2016-10" db="EMBL/GenBank/DDBJ databases">
        <authorList>
            <person name="de Groot N.N."/>
        </authorList>
    </citation>
    <scope>NUCLEOTIDE SEQUENCE [LARGE SCALE GENOMIC DNA]</scope>
    <source>
        <strain evidence="5 6">DSM 24956</strain>
    </source>
</reference>
<evidence type="ECO:0000256" key="2">
    <source>
        <dbReference type="ARBA" id="ARBA00022729"/>
    </source>
</evidence>
<evidence type="ECO:0000259" key="4">
    <source>
        <dbReference type="Pfam" id="PF18962"/>
    </source>
</evidence>
<evidence type="ECO:0000259" key="3">
    <source>
        <dbReference type="Pfam" id="PF00884"/>
    </source>
</evidence>
<proteinExistence type="inferred from homology"/>
<evidence type="ECO:0000256" key="1">
    <source>
        <dbReference type="ARBA" id="ARBA00008779"/>
    </source>
</evidence>
<sequence>MYKKLLQRYLILLICLLSVINLKAQIQGSRPNIVVILADDLGYGDVGFNRDASFPAELGAIPTPHLDNLATDGIIIKNAHVAHPFCGPSRVSIMSGIYSHRIGAQYNLPNDITTTLGPDTNETYFPKILQNSNYNTAAFGKWHLGFVDGSYQPLDRGFDYFFGFLGGGKEYFENSYETNFYNTNTTPWTPKGTVTNEYKDPLWRNRGYVDYTEFSNLPNEDYLTDLLTDEAIAYATANAPSSDPYFMYLSYNAPHTPLQAPDAERAQFLVDNPNFYNLVRNSAYMYNANQVNDDKMEKAVRDEIGDTAYDALSPEDQAAAILAKREETIEDFTQKRITYATMVSNLDTNIGRLIDALDNDITEFNNTLIIFLSDNGGYTYSKGAVNYPLDALKGSVKEGGHKVPMFIHWPNQISAPSTSNHQVSALDLYPTLVNLAGGTIPATKTLDGVNFMDAILAGNDPRPDKSLAIIRPYFGFHNGGMSMGQWKIVKTGGNGAWRLYNILTDPGETTDLRATEPNAEAIIQEFMNQGVDLVKPFKDVKPAWYDNDGDGSGHPHLALWNNGTLPAYNKFFESSLLLLDEEINKISITAVTNAIEGETDGVFNVSLPEGVLAEEDIVINYSITGDALNNGDDYTMLAETVTILNGTNNSDIIISAIQDGIDEISETVTIQLDATTVGSVDTNSASISIFDVIVPTNLTAGDVAIVGWKAEGTNNGAVSFMLLKDITATTKLSISNRVWTNASGFIGNYSVDDVWTWTAGKSFYVGDVFKLDSDGLIKQVSGDLETIVGTTSHDVTGKTTESSDGDFDLSTGGDSVLIYQVYDTFAEPTDANSTAWIAGLTTNGVWGTGGGNTHCELPTALTIGLNAVQVGNDQDNGVYNGKIEGDAALLRTTINNNSNWETSETTNYNLWPFNKTVSSIEGDIGSTGTLSVLNEELEKNINVYPNPAQNKVKINLSSKLILIEANLTSVSGLNVKSNISDVVYLEDVSTGIYFLNIKTNKGSITKKIIKL</sequence>
<dbReference type="Gene3D" id="3.40.720.10">
    <property type="entry name" value="Alkaline Phosphatase, subunit A"/>
    <property type="match status" value="1"/>
</dbReference>
<dbReference type="Pfam" id="PF18962">
    <property type="entry name" value="Por_Secre_tail"/>
    <property type="match status" value="1"/>
</dbReference>
<dbReference type="SUPFAM" id="SSF53649">
    <property type="entry name" value="Alkaline phosphatase-like"/>
    <property type="match status" value="1"/>
</dbReference>
<dbReference type="AlphaFoldDB" id="A0A1H2XHZ4"/>
<dbReference type="InterPro" id="IPR050738">
    <property type="entry name" value="Sulfatase"/>
</dbReference>
<keyword evidence="2" id="KW-0732">Signal</keyword>
<dbReference type="Proteomes" id="UP000199595">
    <property type="component" value="Unassembled WGS sequence"/>
</dbReference>
<dbReference type="GO" id="GO:0004065">
    <property type="term" value="F:arylsulfatase activity"/>
    <property type="evidence" value="ECO:0007669"/>
    <property type="project" value="TreeGrafter"/>
</dbReference>
<dbReference type="PANTHER" id="PTHR42693:SF33">
    <property type="entry name" value="ARYLSULFATASE"/>
    <property type="match status" value="1"/>
</dbReference>
<evidence type="ECO:0000313" key="5">
    <source>
        <dbReference type="EMBL" id="SDW92465.1"/>
    </source>
</evidence>
<feature type="domain" description="Secretion system C-terminal sorting" evidence="4">
    <location>
        <begin position="943"/>
        <end position="1009"/>
    </location>
</feature>
<dbReference type="InterPro" id="IPR038081">
    <property type="entry name" value="CalX-like_sf"/>
</dbReference>
<gene>
    <name evidence="5" type="ORF">SAMN05444411_102475</name>
</gene>
<accession>A0A1H2XHZ4</accession>
<dbReference type="PANTHER" id="PTHR42693">
    <property type="entry name" value="ARYLSULFATASE FAMILY MEMBER"/>
    <property type="match status" value="1"/>
</dbReference>
<dbReference type="InterPro" id="IPR026444">
    <property type="entry name" value="Secre_tail"/>
</dbReference>
<keyword evidence="6" id="KW-1185">Reference proteome</keyword>
<comment type="similarity">
    <text evidence="1">Belongs to the sulfatase family.</text>
</comment>
<dbReference type="Gene3D" id="2.60.40.2030">
    <property type="match status" value="1"/>
</dbReference>
<dbReference type="Gene3D" id="3.30.1120.10">
    <property type="match status" value="1"/>
</dbReference>
<dbReference type="STRING" id="762486.SAMN05444411_102475"/>
<organism evidence="5 6">
    <name type="scientific">Lutibacter oricola</name>
    <dbReference type="NCBI Taxonomy" id="762486"/>
    <lineage>
        <taxon>Bacteria</taxon>
        <taxon>Pseudomonadati</taxon>
        <taxon>Bacteroidota</taxon>
        <taxon>Flavobacteriia</taxon>
        <taxon>Flavobacteriales</taxon>
        <taxon>Flavobacteriaceae</taxon>
        <taxon>Lutibacter</taxon>
    </lineage>
</organism>
<feature type="domain" description="Sulfatase N-terminal" evidence="3">
    <location>
        <begin position="31"/>
        <end position="437"/>
    </location>
</feature>
<dbReference type="RefSeq" id="WP_090121611.1">
    <property type="nucleotide sequence ID" value="NZ_FNNJ01000002.1"/>
</dbReference>
<dbReference type="NCBIfam" id="TIGR04183">
    <property type="entry name" value="Por_Secre_tail"/>
    <property type="match status" value="1"/>
</dbReference>
<name>A0A1H2XHZ4_9FLAO</name>
<dbReference type="InterPro" id="IPR017850">
    <property type="entry name" value="Alkaline_phosphatase_core_sf"/>
</dbReference>
<dbReference type="Pfam" id="PF00884">
    <property type="entry name" value="Sulfatase"/>
    <property type="match status" value="1"/>
</dbReference>
<evidence type="ECO:0000313" key="6">
    <source>
        <dbReference type="Proteomes" id="UP000199595"/>
    </source>
</evidence>
<dbReference type="OrthoDB" id="1389892at2"/>